<feature type="region of interest" description="Disordered" evidence="1">
    <location>
        <begin position="138"/>
        <end position="159"/>
    </location>
</feature>
<dbReference type="OrthoDB" id="8966046at2"/>
<proteinExistence type="predicted"/>
<dbReference type="Pfam" id="PF06551">
    <property type="entry name" value="DUF1120"/>
    <property type="match status" value="1"/>
</dbReference>
<feature type="compositionally biased region" description="Polar residues" evidence="1">
    <location>
        <begin position="139"/>
        <end position="150"/>
    </location>
</feature>
<evidence type="ECO:0000313" key="4">
    <source>
        <dbReference type="Proteomes" id="UP000291078"/>
    </source>
</evidence>
<feature type="chain" id="PRO_5020994896" evidence="2">
    <location>
        <begin position="26"/>
        <end position="225"/>
    </location>
</feature>
<dbReference type="InterPro" id="IPR010546">
    <property type="entry name" value="DUF1120"/>
</dbReference>
<reference evidence="3 4" key="1">
    <citation type="journal article" date="2015" name="Stand. Genomic Sci.">
        <title>Genomic Encyclopedia of Bacterial and Archaeal Type Strains, Phase III: the genomes of soil and plant-associated and newly described type strains.</title>
        <authorList>
            <person name="Whitman W.B."/>
            <person name="Woyke T."/>
            <person name="Klenk H.P."/>
            <person name="Zhou Y."/>
            <person name="Lilburn T.G."/>
            <person name="Beck B.J."/>
            <person name="De Vos P."/>
            <person name="Vandamme P."/>
            <person name="Eisen J.A."/>
            <person name="Garrity G."/>
            <person name="Hugenholtz P."/>
            <person name="Kyrpides N.C."/>
        </authorList>
    </citation>
    <scope>NUCLEOTIDE SEQUENCE [LARGE SCALE GENOMIC DNA]</scope>
    <source>
        <strain evidence="3 4">ASC-9842</strain>
    </source>
</reference>
<organism evidence="3 4">
    <name type="scientific">Cupriavidus agavae</name>
    <dbReference type="NCBI Taxonomy" id="1001822"/>
    <lineage>
        <taxon>Bacteria</taxon>
        <taxon>Pseudomonadati</taxon>
        <taxon>Pseudomonadota</taxon>
        <taxon>Betaproteobacteria</taxon>
        <taxon>Burkholderiales</taxon>
        <taxon>Burkholderiaceae</taxon>
        <taxon>Cupriavidus</taxon>
    </lineage>
</organism>
<comment type="caution">
    <text evidence="3">The sequence shown here is derived from an EMBL/GenBank/DDBJ whole genome shotgun (WGS) entry which is preliminary data.</text>
</comment>
<evidence type="ECO:0000313" key="3">
    <source>
        <dbReference type="EMBL" id="RZT41556.1"/>
    </source>
</evidence>
<gene>
    <name evidence="3" type="ORF">EV147_0550</name>
</gene>
<dbReference type="AlphaFoldDB" id="A0A4Q7S577"/>
<accession>A0A4Q7S577</accession>
<keyword evidence="4" id="KW-1185">Reference proteome</keyword>
<feature type="signal peptide" evidence="2">
    <location>
        <begin position="1"/>
        <end position="25"/>
    </location>
</feature>
<dbReference type="EMBL" id="SGXM01000001">
    <property type="protein sequence ID" value="RZT41556.1"/>
    <property type="molecule type" value="Genomic_DNA"/>
</dbReference>
<sequence>MKTYRPQLMSALLGLLSLVTLSTPAAETADLTVSGVIRPPACNVTLANDGVVDFGIIKSQSLDDSQANKLPRHEFDMSVSCNAPIRIAIYAKDNRHNQTQTDAQNALGGNVQRTSGVTTEKGAAVGAVAMTPLKGTGDGATSSTLQTTNDGKAWKTWPSGGQIVTWPGNDDYFGWGKAGKSSPAAFTNMTETIGVDLALAPRSKLPDHVSQHEFDASVTFKVVYL</sequence>
<keyword evidence="2" id="KW-0732">Signal</keyword>
<protein>
    <submittedName>
        <fullName evidence="3">Uncharacterized protein DUF1120</fullName>
    </submittedName>
</protein>
<dbReference type="Proteomes" id="UP000291078">
    <property type="component" value="Unassembled WGS sequence"/>
</dbReference>
<evidence type="ECO:0000256" key="1">
    <source>
        <dbReference type="SAM" id="MobiDB-lite"/>
    </source>
</evidence>
<dbReference type="RefSeq" id="WP_130389582.1">
    <property type="nucleotide sequence ID" value="NZ_SGXM01000001.1"/>
</dbReference>
<evidence type="ECO:0000256" key="2">
    <source>
        <dbReference type="SAM" id="SignalP"/>
    </source>
</evidence>
<name>A0A4Q7S577_9BURK</name>